<proteinExistence type="predicted"/>
<dbReference type="Proteomes" id="UP000824120">
    <property type="component" value="Chromosome 5"/>
</dbReference>
<sequence>MSMPVLLADGPLFTSMESTMPFFPSRKLLDVPGSRRFDLLGWKEERLAVQASNGIQGEIQ</sequence>
<protein>
    <submittedName>
        <fullName evidence="1">Uncharacterized protein</fullName>
    </submittedName>
</protein>
<evidence type="ECO:0000313" key="1">
    <source>
        <dbReference type="EMBL" id="KAG5606572.1"/>
    </source>
</evidence>
<dbReference type="EMBL" id="JACXVP010000005">
    <property type="protein sequence ID" value="KAG5606572.1"/>
    <property type="molecule type" value="Genomic_DNA"/>
</dbReference>
<evidence type="ECO:0000313" key="2">
    <source>
        <dbReference type="Proteomes" id="UP000824120"/>
    </source>
</evidence>
<dbReference type="OrthoDB" id="1326320at2759"/>
<gene>
    <name evidence="1" type="ORF">H5410_028064</name>
</gene>
<organism evidence="1 2">
    <name type="scientific">Solanum commersonii</name>
    <name type="common">Commerson's wild potato</name>
    <name type="synonym">Commerson's nightshade</name>
    <dbReference type="NCBI Taxonomy" id="4109"/>
    <lineage>
        <taxon>Eukaryota</taxon>
        <taxon>Viridiplantae</taxon>
        <taxon>Streptophyta</taxon>
        <taxon>Embryophyta</taxon>
        <taxon>Tracheophyta</taxon>
        <taxon>Spermatophyta</taxon>
        <taxon>Magnoliopsida</taxon>
        <taxon>eudicotyledons</taxon>
        <taxon>Gunneridae</taxon>
        <taxon>Pentapetalae</taxon>
        <taxon>asterids</taxon>
        <taxon>lamiids</taxon>
        <taxon>Solanales</taxon>
        <taxon>Solanaceae</taxon>
        <taxon>Solanoideae</taxon>
        <taxon>Solaneae</taxon>
        <taxon>Solanum</taxon>
    </lineage>
</organism>
<dbReference type="AlphaFoldDB" id="A0A9J5Z560"/>
<comment type="caution">
    <text evidence="1">The sequence shown here is derived from an EMBL/GenBank/DDBJ whole genome shotgun (WGS) entry which is preliminary data.</text>
</comment>
<name>A0A9J5Z560_SOLCO</name>
<accession>A0A9J5Z560</accession>
<reference evidence="1 2" key="1">
    <citation type="submission" date="2020-09" db="EMBL/GenBank/DDBJ databases">
        <title>De no assembly of potato wild relative species, Solanum commersonii.</title>
        <authorList>
            <person name="Cho K."/>
        </authorList>
    </citation>
    <scope>NUCLEOTIDE SEQUENCE [LARGE SCALE GENOMIC DNA]</scope>
    <source>
        <strain evidence="1">LZ3.2</strain>
        <tissue evidence="1">Leaf</tissue>
    </source>
</reference>
<keyword evidence="2" id="KW-1185">Reference proteome</keyword>